<dbReference type="AlphaFoldDB" id="A0A2P2NSF2"/>
<sequence length="23" mass="2728">MFVHFLMLACNIFGLQDVRKPFT</sequence>
<organism evidence="1">
    <name type="scientific">Rhizophora mucronata</name>
    <name type="common">Asiatic mangrove</name>
    <dbReference type="NCBI Taxonomy" id="61149"/>
    <lineage>
        <taxon>Eukaryota</taxon>
        <taxon>Viridiplantae</taxon>
        <taxon>Streptophyta</taxon>
        <taxon>Embryophyta</taxon>
        <taxon>Tracheophyta</taxon>
        <taxon>Spermatophyta</taxon>
        <taxon>Magnoliopsida</taxon>
        <taxon>eudicotyledons</taxon>
        <taxon>Gunneridae</taxon>
        <taxon>Pentapetalae</taxon>
        <taxon>rosids</taxon>
        <taxon>fabids</taxon>
        <taxon>Malpighiales</taxon>
        <taxon>Rhizophoraceae</taxon>
        <taxon>Rhizophora</taxon>
    </lineage>
</organism>
<accession>A0A2P2NSF2</accession>
<evidence type="ECO:0000313" key="1">
    <source>
        <dbReference type="EMBL" id="MBX45432.1"/>
    </source>
</evidence>
<name>A0A2P2NSF2_RHIMU</name>
<protein>
    <submittedName>
        <fullName evidence="1">Uncharacterized protein</fullName>
    </submittedName>
</protein>
<dbReference type="EMBL" id="GGEC01064948">
    <property type="protein sequence ID" value="MBX45432.1"/>
    <property type="molecule type" value="Transcribed_RNA"/>
</dbReference>
<reference evidence="1" key="1">
    <citation type="submission" date="2018-02" db="EMBL/GenBank/DDBJ databases">
        <title>Rhizophora mucronata_Transcriptome.</title>
        <authorList>
            <person name="Meera S.P."/>
            <person name="Sreeshan A."/>
            <person name="Augustine A."/>
        </authorList>
    </citation>
    <scope>NUCLEOTIDE SEQUENCE</scope>
    <source>
        <tissue evidence="1">Leaf</tissue>
    </source>
</reference>
<proteinExistence type="predicted"/>